<feature type="domain" description="MAGE" evidence="3">
    <location>
        <begin position="83"/>
        <end position="339"/>
    </location>
</feature>
<dbReference type="Gene3D" id="1.10.10.1210">
    <property type="entry name" value="MAGE homology domain, winged helix WH2 motif"/>
    <property type="match status" value="1"/>
</dbReference>
<evidence type="ECO:0000256" key="2">
    <source>
        <dbReference type="SAM" id="Phobius"/>
    </source>
</evidence>
<dbReference type="Gene3D" id="1.10.10.1200">
    <property type="entry name" value="MAGE homology domain, winged helix WH1 motif"/>
    <property type="match status" value="1"/>
</dbReference>
<reference evidence="4" key="1">
    <citation type="submission" date="2020-05" db="EMBL/GenBank/DDBJ databases">
        <title>Mycena genomes resolve the evolution of fungal bioluminescence.</title>
        <authorList>
            <person name="Tsai I.J."/>
        </authorList>
    </citation>
    <scope>NUCLEOTIDE SEQUENCE</scope>
    <source>
        <strain evidence="4">110903Hualien_Pintung</strain>
    </source>
</reference>
<dbReference type="EMBL" id="JACAZE010000014">
    <property type="protein sequence ID" value="KAF7299665.1"/>
    <property type="molecule type" value="Genomic_DNA"/>
</dbReference>
<keyword evidence="2" id="KW-0812">Transmembrane</keyword>
<dbReference type="InterPro" id="IPR037445">
    <property type="entry name" value="MAGE"/>
</dbReference>
<evidence type="ECO:0000313" key="5">
    <source>
        <dbReference type="Proteomes" id="UP000613580"/>
    </source>
</evidence>
<keyword evidence="2" id="KW-0472">Membrane</keyword>
<feature type="compositionally biased region" description="Acidic residues" evidence="1">
    <location>
        <begin position="35"/>
        <end position="56"/>
    </location>
</feature>
<dbReference type="PANTHER" id="PTHR11736:SF14">
    <property type="entry name" value="NSE3 HOMOLOG, SMC5-SMC6 COMPLEX COMPONENT"/>
    <property type="match status" value="1"/>
</dbReference>
<keyword evidence="5" id="KW-1185">Reference proteome</keyword>
<evidence type="ECO:0000259" key="3">
    <source>
        <dbReference type="SMART" id="SM01373"/>
    </source>
</evidence>
<evidence type="ECO:0000313" key="4">
    <source>
        <dbReference type="EMBL" id="KAF7299665.1"/>
    </source>
</evidence>
<evidence type="ECO:0000256" key="1">
    <source>
        <dbReference type="SAM" id="MobiDB-lite"/>
    </source>
</evidence>
<keyword evidence="2" id="KW-1133">Transmembrane helix</keyword>
<gene>
    <name evidence="4" type="ORF">HMN09_00971900</name>
</gene>
<comment type="caution">
    <text evidence="4">The sequence shown here is derived from an EMBL/GenBank/DDBJ whole genome shotgun (WGS) entry which is preliminary data.</text>
</comment>
<dbReference type="SMART" id="SM01373">
    <property type="entry name" value="MAGE"/>
    <property type="match status" value="1"/>
</dbReference>
<dbReference type="GO" id="GO:0005634">
    <property type="term" value="C:nucleus"/>
    <property type="evidence" value="ECO:0007669"/>
    <property type="project" value="TreeGrafter"/>
</dbReference>
<dbReference type="InterPro" id="IPR041899">
    <property type="entry name" value="MAGE_WH2"/>
</dbReference>
<dbReference type="OrthoDB" id="205198at2759"/>
<proteinExistence type="predicted"/>
<dbReference type="InterPro" id="IPR002190">
    <property type="entry name" value="MHD_dom"/>
</dbReference>
<feature type="region of interest" description="Disordered" evidence="1">
    <location>
        <begin position="1"/>
        <end position="63"/>
    </location>
</feature>
<feature type="region of interest" description="Disordered" evidence="1">
    <location>
        <begin position="355"/>
        <end position="380"/>
    </location>
</feature>
<feature type="region of interest" description="Disordered" evidence="1">
    <location>
        <begin position="291"/>
        <end position="320"/>
    </location>
</feature>
<feature type="compositionally biased region" description="Polar residues" evidence="1">
    <location>
        <begin position="1"/>
        <end position="23"/>
    </location>
</feature>
<dbReference type="PANTHER" id="PTHR11736">
    <property type="entry name" value="MELANOMA-ASSOCIATED ANTIGEN MAGE ANTIGEN"/>
    <property type="match status" value="1"/>
</dbReference>
<feature type="transmembrane region" description="Helical" evidence="2">
    <location>
        <begin position="218"/>
        <end position="239"/>
    </location>
</feature>
<dbReference type="InterPro" id="IPR041898">
    <property type="entry name" value="MAGE_WH1"/>
</dbReference>
<dbReference type="GO" id="GO:0006281">
    <property type="term" value="P:DNA repair"/>
    <property type="evidence" value="ECO:0007669"/>
    <property type="project" value="TreeGrafter"/>
</dbReference>
<accession>A0A8H6SKT7</accession>
<name>A0A8H6SKT7_MYCCL</name>
<protein>
    <submittedName>
        <fullName evidence="4">MAGE domain-containing protein</fullName>
    </submittedName>
</protein>
<dbReference type="Pfam" id="PF01454">
    <property type="entry name" value="MAGE"/>
    <property type="match status" value="1"/>
</dbReference>
<dbReference type="AlphaFoldDB" id="A0A8H6SKT7"/>
<organism evidence="4 5">
    <name type="scientific">Mycena chlorophos</name>
    <name type="common">Agaric fungus</name>
    <name type="synonym">Agaricus chlorophos</name>
    <dbReference type="NCBI Taxonomy" id="658473"/>
    <lineage>
        <taxon>Eukaryota</taxon>
        <taxon>Fungi</taxon>
        <taxon>Dikarya</taxon>
        <taxon>Basidiomycota</taxon>
        <taxon>Agaricomycotina</taxon>
        <taxon>Agaricomycetes</taxon>
        <taxon>Agaricomycetidae</taxon>
        <taxon>Agaricales</taxon>
        <taxon>Marasmiineae</taxon>
        <taxon>Mycenaceae</taxon>
        <taxon>Mycena</taxon>
    </lineage>
</organism>
<dbReference type="Proteomes" id="UP000613580">
    <property type="component" value="Unassembled WGS sequence"/>
</dbReference>
<sequence>MAPRGTTRSQKPLKASQSQPAHTQRSHKHRRAETPEEDDDDGDEENRMDVDDEENEEQTHLRTKNGWHTSWSVWPYSTNTDACISAETTSRRKAILTGNSRAFSRVFAEAQSILRNLMGMELVELRTRAELDPDKEKPAEGEEARNAAGVKRKAAAAGSKTYILRSTLSPQLIEAMAATDEDILEVEAEDAPSEDDEDDEYTAKSYGNMLAWSKADQLAPLGILYVILALILVSGRVVGDQDLRAMLKRLNLSSTTPIPFTAASTHPGNTLTLDAYLTQLMRQGYIDRAQVGSGPGIDGKKTANKGKRGRVSAADDESGTSYEWRWGPRAASEVGEQAIGTFVAEFMVSAQFAGAEDDDDAEEGNAAARARAKKKQADAKARMEKMLNGVARAAGGGLAEIK</sequence>